<evidence type="ECO:0000256" key="1">
    <source>
        <dbReference type="SAM" id="MobiDB-lite"/>
    </source>
</evidence>
<sequence length="172" mass="17845">MAVLPSVVGCGDHDVVSQHAATPDGDGVDRVEVAAVSHIGVGADAQAAVIALRGEPGAVPDQHAVSDADPRNPLEEERPDDHRAVPDVGERAAQHGHGCSRDVEAQPGSLLYQELGHVHGCASSCSGVLSRSYRAIPSTRKASEVKKTSPSCQAHTSRTMMAPSAAHRLDPT</sequence>
<dbReference type="EMBL" id="VSSQ01057954">
    <property type="protein sequence ID" value="MPN11713.1"/>
    <property type="molecule type" value="Genomic_DNA"/>
</dbReference>
<gene>
    <name evidence="2" type="ORF">SDC9_159020</name>
</gene>
<feature type="compositionally biased region" description="Basic and acidic residues" evidence="1">
    <location>
        <begin position="64"/>
        <end position="101"/>
    </location>
</feature>
<organism evidence="2">
    <name type="scientific">bioreactor metagenome</name>
    <dbReference type="NCBI Taxonomy" id="1076179"/>
    <lineage>
        <taxon>unclassified sequences</taxon>
        <taxon>metagenomes</taxon>
        <taxon>ecological metagenomes</taxon>
    </lineage>
</organism>
<evidence type="ECO:0000313" key="2">
    <source>
        <dbReference type="EMBL" id="MPN11713.1"/>
    </source>
</evidence>
<proteinExistence type="predicted"/>
<reference evidence="2" key="1">
    <citation type="submission" date="2019-08" db="EMBL/GenBank/DDBJ databases">
        <authorList>
            <person name="Kucharzyk K."/>
            <person name="Murdoch R.W."/>
            <person name="Higgins S."/>
            <person name="Loffler F."/>
        </authorList>
    </citation>
    <scope>NUCLEOTIDE SEQUENCE</scope>
</reference>
<name>A0A645FHI1_9ZZZZ</name>
<feature type="region of interest" description="Disordered" evidence="1">
    <location>
        <begin position="58"/>
        <end position="101"/>
    </location>
</feature>
<protein>
    <submittedName>
        <fullName evidence="2">Uncharacterized protein</fullName>
    </submittedName>
</protein>
<comment type="caution">
    <text evidence="2">The sequence shown here is derived from an EMBL/GenBank/DDBJ whole genome shotgun (WGS) entry which is preliminary data.</text>
</comment>
<dbReference type="AlphaFoldDB" id="A0A645FHI1"/>
<accession>A0A645FHI1</accession>